<comment type="caution">
    <text evidence="2">The sequence shown here is derived from an EMBL/GenBank/DDBJ whole genome shotgun (WGS) entry which is preliminary data.</text>
</comment>
<organism evidence="2 3">
    <name type="scientific">Caldalkalibacillus uzonensis</name>
    <dbReference type="NCBI Taxonomy" id="353224"/>
    <lineage>
        <taxon>Bacteria</taxon>
        <taxon>Bacillati</taxon>
        <taxon>Bacillota</taxon>
        <taxon>Bacilli</taxon>
        <taxon>Bacillales</taxon>
        <taxon>Bacillaceae</taxon>
        <taxon>Caldalkalibacillus</taxon>
    </lineage>
</organism>
<dbReference type="EMBL" id="JAUSUQ010000002">
    <property type="protein sequence ID" value="MDQ0337904.1"/>
    <property type="molecule type" value="Genomic_DNA"/>
</dbReference>
<dbReference type="Pfam" id="PF09580">
    <property type="entry name" value="Spore_YhcN_YlaJ"/>
    <property type="match status" value="1"/>
</dbReference>
<reference evidence="2 3" key="1">
    <citation type="submission" date="2023-07" db="EMBL/GenBank/DDBJ databases">
        <title>Genomic Encyclopedia of Type Strains, Phase IV (KMG-IV): sequencing the most valuable type-strain genomes for metagenomic binning, comparative biology and taxonomic classification.</title>
        <authorList>
            <person name="Goeker M."/>
        </authorList>
    </citation>
    <scope>NUCLEOTIDE SEQUENCE [LARGE SCALE GENOMIC DNA]</scope>
    <source>
        <strain evidence="2 3">DSM 17740</strain>
    </source>
</reference>
<accession>A0ABU0CNC3</accession>
<dbReference type="RefSeq" id="WP_307335408.1">
    <property type="nucleotide sequence ID" value="NZ_JAUSUQ010000002.1"/>
</dbReference>
<sequence>MEKLICLSRILRSGILVACCIVLLLNGGCAMDNQEQRFQADHNLEQQMHKKEEQERQTQKQAPPAKAKQKQAQSSGQSSGQKQGKPKKIKVDHDTANRSKLIAKSVDGVTDAAVVAIDQDLSVAVDVAQMKRFQLKAIRKEIFHQLRKAYPDYKVHVSTDRKILQELKKLEEKTYQQQTEAEKKRLQKINEDMKG</sequence>
<feature type="compositionally biased region" description="Low complexity" evidence="1">
    <location>
        <begin position="59"/>
        <end position="83"/>
    </location>
</feature>
<evidence type="ECO:0000313" key="2">
    <source>
        <dbReference type="EMBL" id="MDQ0337904.1"/>
    </source>
</evidence>
<keyword evidence="3" id="KW-1185">Reference proteome</keyword>
<evidence type="ECO:0000256" key="1">
    <source>
        <dbReference type="SAM" id="MobiDB-lite"/>
    </source>
</evidence>
<feature type="region of interest" description="Disordered" evidence="1">
    <location>
        <begin position="48"/>
        <end position="96"/>
    </location>
</feature>
<feature type="compositionally biased region" description="Basic and acidic residues" evidence="1">
    <location>
        <begin position="48"/>
        <end position="58"/>
    </location>
</feature>
<dbReference type="InterPro" id="IPR019076">
    <property type="entry name" value="Spore_lipoprot_YhcN/YlaJ-like"/>
</dbReference>
<gene>
    <name evidence="2" type="ORF">J2S00_000687</name>
</gene>
<name>A0ABU0CNC3_9BACI</name>
<evidence type="ECO:0000313" key="3">
    <source>
        <dbReference type="Proteomes" id="UP001232445"/>
    </source>
</evidence>
<proteinExistence type="predicted"/>
<dbReference type="Proteomes" id="UP001232445">
    <property type="component" value="Unassembled WGS sequence"/>
</dbReference>
<feature type="region of interest" description="Disordered" evidence="1">
    <location>
        <begin position="175"/>
        <end position="195"/>
    </location>
</feature>
<protein>
    <submittedName>
        <fullName evidence="2">Citrate synthase</fullName>
    </submittedName>
</protein>